<protein>
    <submittedName>
        <fullName evidence="1">Uncharacterized protein</fullName>
    </submittedName>
</protein>
<organism evidence="1">
    <name type="scientific">viral metagenome</name>
    <dbReference type="NCBI Taxonomy" id="1070528"/>
    <lineage>
        <taxon>unclassified sequences</taxon>
        <taxon>metagenomes</taxon>
        <taxon>organismal metagenomes</taxon>
    </lineage>
</organism>
<proteinExistence type="predicted"/>
<dbReference type="AlphaFoldDB" id="A0A6C0HG29"/>
<evidence type="ECO:0000313" key="1">
    <source>
        <dbReference type="EMBL" id="QHT79115.1"/>
    </source>
</evidence>
<accession>A0A6C0HG29</accession>
<dbReference type="EMBL" id="MN739946">
    <property type="protein sequence ID" value="QHT79115.1"/>
    <property type="molecule type" value="Genomic_DNA"/>
</dbReference>
<sequence length="108" mass="12442">MNVTMYARLGDRTLSISGRTPRNNPGRTDQRYMKLLEKNGLSLETVQTFMHIEHVGKDILFSYMFSEKFGGWIFSVNHGKTSVCYGPMTFEETQKETLDICVRMGVCY</sequence>
<name>A0A6C0HG29_9ZZZZ</name>
<reference evidence="1" key="1">
    <citation type="journal article" date="2020" name="Nature">
        <title>Giant virus diversity and host interactions through global metagenomics.</title>
        <authorList>
            <person name="Schulz F."/>
            <person name="Roux S."/>
            <person name="Paez-Espino D."/>
            <person name="Jungbluth S."/>
            <person name="Walsh D.A."/>
            <person name="Denef V.J."/>
            <person name="McMahon K.D."/>
            <person name="Konstantinidis K.T."/>
            <person name="Eloe-Fadrosh E.A."/>
            <person name="Kyrpides N.C."/>
            <person name="Woyke T."/>
        </authorList>
    </citation>
    <scope>NUCLEOTIDE SEQUENCE</scope>
    <source>
        <strain evidence="1">GVMAG-M-3300023179-99</strain>
    </source>
</reference>